<reference evidence="9 10" key="1">
    <citation type="submission" date="2018-11" db="EMBL/GenBank/DDBJ databases">
        <authorList>
            <person name="Ye M.-Q."/>
            <person name="Du Z.-J."/>
        </authorList>
    </citation>
    <scope>NUCLEOTIDE SEQUENCE [LARGE SCALE GENOMIC DNA]</scope>
    <source>
        <strain evidence="9 10">U0105</strain>
    </source>
</reference>
<keyword evidence="4 6" id="KW-1133">Transmembrane helix</keyword>
<dbReference type="InterPro" id="IPR003838">
    <property type="entry name" value="ABC3_permease_C"/>
</dbReference>
<feature type="transmembrane region" description="Helical" evidence="6">
    <location>
        <begin position="358"/>
        <end position="379"/>
    </location>
</feature>
<feature type="transmembrane region" description="Helical" evidence="6">
    <location>
        <begin position="260"/>
        <end position="285"/>
    </location>
</feature>
<evidence type="ECO:0000256" key="4">
    <source>
        <dbReference type="ARBA" id="ARBA00022989"/>
    </source>
</evidence>
<comment type="subcellular location">
    <subcellularLocation>
        <location evidence="1">Cell membrane</location>
        <topology evidence="1">Multi-pass membrane protein</topology>
    </subcellularLocation>
</comment>
<evidence type="ECO:0000259" key="7">
    <source>
        <dbReference type="Pfam" id="PF02687"/>
    </source>
</evidence>
<gene>
    <name evidence="9" type="ORF">DRW07_05770</name>
</gene>
<dbReference type="InterPro" id="IPR050250">
    <property type="entry name" value="Macrolide_Exporter_MacB"/>
</dbReference>
<proteinExistence type="predicted"/>
<dbReference type="GO" id="GO:0005886">
    <property type="term" value="C:plasma membrane"/>
    <property type="evidence" value="ECO:0007669"/>
    <property type="project" value="UniProtKB-SubCell"/>
</dbReference>
<dbReference type="OrthoDB" id="241967at2"/>
<organism evidence="9 10">
    <name type="scientific">Alteromonas sediminis</name>
    <dbReference type="NCBI Taxonomy" id="2259342"/>
    <lineage>
        <taxon>Bacteria</taxon>
        <taxon>Pseudomonadati</taxon>
        <taxon>Pseudomonadota</taxon>
        <taxon>Gammaproteobacteria</taxon>
        <taxon>Alteromonadales</taxon>
        <taxon>Alteromonadaceae</taxon>
        <taxon>Alteromonas/Salinimonas group</taxon>
        <taxon>Alteromonas</taxon>
    </lineage>
</organism>
<evidence type="ECO:0000256" key="3">
    <source>
        <dbReference type="ARBA" id="ARBA00022692"/>
    </source>
</evidence>
<dbReference type="RefSeq" id="WP_124026957.1">
    <property type="nucleotide sequence ID" value="NZ_JBHRSN010000015.1"/>
</dbReference>
<dbReference type="AlphaFoldDB" id="A0A3N5Y0P4"/>
<feature type="domain" description="ABC3 transporter permease C-terminal" evidence="7">
    <location>
        <begin position="266"/>
        <end position="385"/>
    </location>
</feature>
<keyword evidence="10" id="KW-1185">Reference proteome</keyword>
<evidence type="ECO:0000256" key="1">
    <source>
        <dbReference type="ARBA" id="ARBA00004651"/>
    </source>
</evidence>
<feature type="transmembrane region" description="Helical" evidence="6">
    <location>
        <begin position="20"/>
        <end position="43"/>
    </location>
</feature>
<dbReference type="Pfam" id="PF12704">
    <property type="entry name" value="MacB_PCD"/>
    <property type="match status" value="1"/>
</dbReference>
<dbReference type="EMBL" id="RPOK01000002">
    <property type="protein sequence ID" value="RPJ67052.1"/>
    <property type="molecule type" value="Genomic_DNA"/>
</dbReference>
<name>A0A3N5Y0P4_9ALTE</name>
<protein>
    <submittedName>
        <fullName evidence="9">FtsX-like permease family protein</fullName>
    </submittedName>
</protein>
<dbReference type="InterPro" id="IPR025857">
    <property type="entry name" value="MacB_PCD"/>
</dbReference>
<evidence type="ECO:0000256" key="2">
    <source>
        <dbReference type="ARBA" id="ARBA00022475"/>
    </source>
</evidence>
<evidence type="ECO:0000259" key="8">
    <source>
        <dbReference type="Pfam" id="PF12704"/>
    </source>
</evidence>
<dbReference type="Pfam" id="PF02687">
    <property type="entry name" value="FtsX"/>
    <property type="match status" value="1"/>
</dbReference>
<evidence type="ECO:0000313" key="10">
    <source>
        <dbReference type="Proteomes" id="UP000275281"/>
    </source>
</evidence>
<dbReference type="GO" id="GO:0022857">
    <property type="term" value="F:transmembrane transporter activity"/>
    <property type="evidence" value="ECO:0007669"/>
    <property type="project" value="TreeGrafter"/>
</dbReference>
<dbReference type="PANTHER" id="PTHR30572:SF15">
    <property type="entry name" value="ABC TRANSPORTER PERMEASE"/>
    <property type="match status" value="1"/>
</dbReference>
<comment type="caution">
    <text evidence="9">The sequence shown here is derived from an EMBL/GenBank/DDBJ whole genome shotgun (WGS) entry which is preliminary data.</text>
</comment>
<evidence type="ECO:0000256" key="6">
    <source>
        <dbReference type="SAM" id="Phobius"/>
    </source>
</evidence>
<feature type="domain" description="MacB-like periplasmic core" evidence="8">
    <location>
        <begin position="23"/>
        <end position="226"/>
    </location>
</feature>
<sequence length="392" mass="42560">MIKQTLSLAIIGLKSNVRRVAMSLICIISIAIVSTVFLGLLALSDGMQKTMMQSGTDNTLLVMRQGASTELQSVLFPAEVNLLANNAAIIRDKDNRPQISAELFVSAEYKFEDGAAKSLSLRGIGAHTYSFRPNFALLTGEHFTPGLRQVLVGQAIAQKYPEIQVGKKIMLGNSEWLVTGIFADNNSVFESEIWADLNVVQSEYQRGSSIQSVRLALKPEANLLQLIETWQADPRLSVRAILEKDFFDAQRQGLTRLIRWIGYPVTFIMAIGAVVSALNTMFSIITSRQREIATQKAIGFTPAAISIALIIEATILALLGALSGIVPMYLLLDGFTAATKNAASLSQLVFNFSITPQLMLKTLGVSMLIGVVGGMLPAFKVMRSSVVSALCK</sequence>
<keyword evidence="5 6" id="KW-0472">Membrane</keyword>
<keyword evidence="3 6" id="KW-0812">Transmembrane</keyword>
<keyword evidence="2" id="KW-1003">Cell membrane</keyword>
<evidence type="ECO:0000313" key="9">
    <source>
        <dbReference type="EMBL" id="RPJ67052.1"/>
    </source>
</evidence>
<dbReference type="PANTHER" id="PTHR30572">
    <property type="entry name" value="MEMBRANE COMPONENT OF TRANSPORTER-RELATED"/>
    <property type="match status" value="1"/>
</dbReference>
<feature type="transmembrane region" description="Helical" evidence="6">
    <location>
        <begin position="297"/>
        <end position="322"/>
    </location>
</feature>
<dbReference type="Proteomes" id="UP000275281">
    <property type="component" value="Unassembled WGS sequence"/>
</dbReference>
<accession>A0A3N5Y0P4</accession>
<evidence type="ECO:0000256" key="5">
    <source>
        <dbReference type="ARBA" id="ARBA00023136"/>
    </source>
</evidence>